<comment type="caution">
    <text evidence="1">The sequence shown here is derived from an EMBL/GenBank/DDBJ whole genome shotgun (WGS) entry which is preliminary data.</text>
</comment>
<dbReference type="AlphaFoldDB" id="A0A846YLM3"/>
<dbReference type="Proteomes" id="UP000570678">
    <property type="component" value="Unassembled WGS sequence"/>
</dbReference>
<dbReference type="EMBL" id="JAAXOT010000008">
    <property type="protein sequence ID" value="NKY57829.1"/>
    <property type="molecule type" value="Genomic_DNA"/>
</dbReference>
<accession>A0A846YLM3</accession>
<reference evidence="1 2" key="1">
    <citation type="submission" date="2020-04" db="EMBL/GenBank/DDBJ databases">
        <title>MicrobeNet Type strains.</title>
        <authorList>
            <person name="Nicholson A.C."/>
        </authorList>
    </citation>
    <scope>NUCLEOTIDE SEQUENCE [LARGE SCALE GENOMIC DNA]</scope>
    <source>
        <strain evidence="1 2">JCM 3332</strain>
    </source>
</reference>
<organism evidence="1 2">
    <name type="scientific">Nocardia flavorosea</name>
    <dbReference type="NCBI Taxonomy" id="53429"/>
    <lineage>
        <taxon>Bacteria</taxon>
        <taxon>Bacillati</taxon>
        <taxon>Actinomycetota</taxon>
        <taxon>Actinomycetes</taxon>
        <taxon>Mycobacteriales</taxon>
        <taxon>Nocardiaceae</taxon>
        <taxon>Nocardia</taxon>
    </lineage>
</organism>
<name>A0A846YLM3_9NOCA</name>
<evidence type="ECO:0000313" key="2">
    <source>
        <dbReference type="Proteomes" id="UP000570678"/>
    </source>
</evidence>
<gene>
    <name evidence="1" type="ORF">HGA15_17080</name>
</gene>
<protein>
    <submittedName>
        <fullName evidence="1">Uncharacterized protein</fullName>
    </submittedName>
</protein>
<keyword evidence="2" id="KW-1185">Reference proteome</keyword>
<proteinExistence type="predicted"/>
<dbReference type="RefSeq" id="WP_157116818.1">
    <property type="nucleotide sequence ID" value="NZ_JAAXOT010000008.1"/>
</dbReference>
<sequence>MTELPAPLDDSEIADRARRTFRLSGRPIVEGAVLDKLILEDNETAIEVPRAERTYYGGTPLG</sequence>
<evidence type="ECO:0000313" key="1">
    <source>
        <dbReference type="EMBL" id="NKY57829.1"/>
    </source>
</evidence>